<feature type="chain" id="PRO_5017364440" description="Secreted protein" evidence="1">
    <location>
        <begin position="25"/>
        <end position="109"/>
    </location>
</feature>
<evidence type="ECO:0000256" key="1">
    <source>
        <dbReference type="SAM" id="SignalP"/>
    </source>
</evidence>
<protein>
    <recommendedName>
        <fullName evidence="4">Secreted protein</fullName>
    </recommendedName>
</protein>
<proteinExistence type="predicted"/>
<dbReference type="AlphaFoldDB" id="A0A392PCV0"/>
<keyword evidence="3" id="KW-1185">Reference proteome</keyword>
<evidence type="ECO:0000313" key="2">
    <source>
        <dbReference type="EMBL" id="MCI09136.1"/>
    </source>
</evidence>
<evidence type="ECO:0008006" key="4">
    <source>
        <dbReference type="Google" id="ProtNLM"/>
    </source>
</evidence>
<organism evidence="2 3">
    <name type="scientific">Trifolium medium</name>
    <dbReference type="NCBI Taxonomy" id="97028"/>
    <lineage>
        <taxon>Eukaryota</taxon>
        <taxon>Viridiplantae</taxon>
        <taxon>Streptophyta</taxon>
        <taxon>Embryophyta</taxon>
        <taxon>Tracheophyta</taxon>
        <taxon>Spermatophyta</taxon>
        <taxon>Magnoliopsida</taxon>
        <taxon>eudicotyledons</taxon>
        <taxon>Gunneridae</taxon>
        <taxon>Pentapetalae</taxon>
        <taxon>rosids</taxon>
        <taxon>fabids</taxon>
        <taxon>Fabales</taxon>
        <taxon>Fabaceae</taxon>
        <taxon>Papilionoideae</taxon>
        <taxon>50 kb inversion clade</taxon>
        <taxon>NPAAA clade</taxon>
        <taxon>Hologalegina</taxon>
        <taxon>IRL clade</taxon>
        <taxon>Trifolieae</taxon>
        <taxon>Trifolium</taxon>
    </lineage>
</organism>
<dbReference type="Proteomes" id="UP000265520">
    <property type="component" value="Unassembled WGS sequence"/>
</dbReference>
<sequence length="109" mass="11445">MVASSLTPLRWFCLCSIKVVVVVVHDIISYGKDKVASCVFYSNSSGLRSPSLSFCSLCTGGSCCCIALISDSSRSVEICSFLVVGAASVSSSQDPVAVVCSVWFRSSSL</sequence>
<name>A0A392PCV0_9FABA</name>
<feature type="signal peptide" evidence="1">
    <location>
        <begin position="1"/>
        <end position="24"/>
    </location>
</feature>
<keyword evidence="1" id="KW-0732">Signal</keyword>
<comment type="caution">
    <text evidence="2">The sequence shown here is derived from an EMBL/GenBank/DDBJ whole genome shotgun (WGS) entry which is preliminary data.</text>
</comment>
<accession>A0A392PCV0</accession>
<evidence type="ECO:0000313" key="3">
    <source>
        <dbReference type="Proteomes" id="UP000265520"/>
    </source>
</evidence>
<reference evidence="2 3" key="1">
    <citation type="journal article" date="2018" name="Front. Plant Sci.">
        <title>Red Clover (Trifolium pratense) and Zigzag Clover (T. medium) - A Picture of Genomic Similarities and Differences.</title>
        <authorList>
            <person name="Dluhosova J."/>
            <person name="Istvanek J."/>
            <person name="Nedelnik J."/>
            <person name="Repkova J."/>
        </authorList>
    </citation>
    <scope>NUCLEOTIDE SEQUENCE [LARGE SCALE GENOMIC DNA]</scope>
    <source>
        <strain evidence="3">cv. 10/8</strain>
        <tissue evidence="2">Leaf</tissue>
    </source>
</reference>
<dbReference type="EMBL" id="LXQA010071507">
    <property type="protein sequence ID" value="MCI09136.1"/>
    <property type="molecule type" value="Genomic_DNA"/>
</dbReference>